<keyword evidence="3 6" id="KW-0815">Transposition</keyword>
<keyword evidence="6" id="KW-0814">Transposable element</keyword>
<evidence type="ECO:0000256" key="2">
    <source>
        <dbReference type="ARBA" id="ARBA00010961"/>
    </source>
</evidence>
<evidence type="ECO:0000256" key="3">
    <source>
        <dbReference type="ARBA" id="ARBA00022578"/>
    </source>
</evidence>
<dbReference type="Pfam" id="PF00872">
    <property type="entry name" value="Transposase_mut"/>
    <property type="match status" value="1"/>
</dbReference>
<accession>A0A518B2I9</accession>
<evidence type="ECO:0000256" key="4">
    <source>
        <dbReference type="ARBA" id="ARBA00023125"/>
    </source>
</evidence>
<evidence type="ECO:0000313" key="8">
    <source>
        <dbReference type="EMBL" id="QDU61203.1"/>
    </source>
</evidence>
<feature type="region of interest" description="Disordered" evidence="7">
    <location>
        <begin position="1"/>
        <end position="29"/>
    </location>
</feature>
<dbReference type="AlphaFoldDB" id="A0A518B2I9"/>
<evidence type="ECO:0000256" key="7">
    <source>
        <dbReference type="SAM" id="MobiDB-lite"/>
    </source>
</evidence>
<sequence length="222" mass="25188">MSKSTWEELGNPAESRESEALSLPAAGEKKSPLDQIVREGAQRMPRLAIGDGALGFWAALRKVYGETREQRCWLHKTANVLNKMPKSVQPKAKADLHEIWMAATREEARKAFDHFVEKYGAKYPGASQCLEKDRDVLLTFYDFPAEHWKHLRTTNPIESTFATIRLRQRKTKGCGSRRASLTMMFKLAHAAQKGWRRLNGYEKIVPLLEGKTFVDGDLQDAA</sequence>
<dbReference type="PANTHER" id="PTHR33217:SF9">
    <property type="entry name" value="MUTATOR FAMILY TRANSPOSASE"/>
    <property type="match status" value="1"/>
</dbReference>
<dbReference type="Proteomes" id="UP000317093">
    <property type="component" value="Chromosome"/>
</dbReference>
<keyword evidence="4 6" id="KW-0238">DNA-binding</keyword>
<comment type="function">
    <text evidence="1 6">Required for the transposition of the insertion element.</text>
</comment>
<dbReference type="EMBL" id="CP036279">
    <property type="protein sequence ID" value="QDU61203.1"/>
    <property type="molecule type" value="Genomic_DNA"/>
</dbReference>
<dbReference type="GO" id="GO:0006313">
    <property type="term" value="P:DNA transposition"/>
    <property type="evidence" value="ECO:0007669"/>
    <property type="project" value="UniProtKB-UniRule"/>
</dbReference>
<keyword evidence="5 6" id="KW-0233">DNA recombination</keyword>
<proteinExistence type="inferred from homology"/>
<dbReference type="GO" id="GO:0004803">
    <property type="term" value="F:transposase activity"/>
    <property type="evidence" value="ECO:0007669"/>
    <property type="project" value="UniProtKB-UniRule"/>
</dbReference>
<comment type="similarity">
    <text evidence="2 6">Belongs to the transposase mutator family.</text>
</comment>
<dbReference type="KEGG" id="knv:Pan216_20570"/>
<name>A0A518B2I9_9BACT</name>
<evidence type="ECO:0000313" key="9">
    <source>
        <dbReference type="Proteomes" id="UP000317093"/>
    </source>
</evidence>
<protein>
    <recommendedName>
        <fullName evidence="6">Mutator family transposase</fullName>
    </recommendedName>
</protein>
<evidence type="ECO:0000256" key="6">
    <source>
        <dbReference type="RuleBase" id="RU365089"/>
    </source>
</evidence>
<evidence type="ECO:0000256" key="1">
    <source>
        <dbReference type="ARBA" id="ARBA00002190"/>
    </source>
</evidence>
<evidence type="ECO:0000256" key="5">
    <source>
        <dbReference type="ARBA" id="ARBA00023172"/>
    </source>
</evidence>
<keyword evidence="9" id="KW-1185">Reference proteome</keyword>
<dbReference type="InterPro" id="IPR001207">
    <property type="entry name" value="Transposase_mutator"/>
</dbReference>
<dbReference type="PANTHER" id="PTHR33217">
    <property type="entry name" value="TRANSPOSASE FOR INSERTION SEQUENCE ELEMENT IS1081"/>
    <property type="match status" value="1"/>
</dbReference>
<reference evidence="8 9" key="1">
    <citation type="submission" date="2019-02" db="EMBL/GenBank/DDBJ databases">
        <title>Deep-cultivation of Planctomycetes and their phenomic and genomic characterization uncovers novel biology.</title>
        <authorList>
            <person name="Wiegand S."/>
            <person name="Jogler M."/>
            <person name="Boedeker C."/>
            <person name="Pinto D."/>
            <person name="Vollmers J."/>
            <person name="Rivas-Marin E."/>
            <person name="Kohn T."/>
            <person name="Peeters S.H."/>
            <person name="Heuer A."/>
            <person name="Rast P."/>
            <person name="Oberbeckmann S."/>
            <person name="Bunk B."/>
            <person name="Jeske O."/>
            <person name="Meyerdierks A."/>
            <person name="Storesund J.E."/>
            <person name="Kallscheuer N."/>
            <person name="Luecker S."/>
            <person name="Lage O.M."/>
            <person name="Pohl T."/>
            <person name="Merkel B.J."/>
            <person name="Hornburger P."/>
            <person name="Mueller R.-W."/>
            <person name="Bruemmer F."/>
            <person name="Labrenz M."/>
            <person name="Spormann A.M."/>
            <person name="Op den Camp H."/>
            <person name="Overmann J."/>
            <person name="Amann R."/>
            <person name="Jetten M.S.M."/>
            <person name="Mascher T."/>
            <person name="Medema M.H."/>
            <person name="Devos D.P."/>
            <person name="Kaster A.-K."/>
            <person name="Ovreas L."/>
            <person name="Rohde M."/>
            <person name="Galperin M.Y."/>
            <person name="Jogler C."/>
        </authorList>
    </citation>
    <scope>NUCLEOTIDE SEQUENCE [LARGE SCALE GENOMIC DNA]</scope>
    <source>
        <strain evidence="8 9">Pan216</strain>
    </source>
</reference>
<dbReference type="GO" id="GO:0003677">
    <property type="term" value="F:DNA binding"/>
    <property type="evidence" value="ECO:0007669"/>
    <property type="project" value="UniProtKB-UniRule"/>
</dbReference>
<organism evidence="8 9">
    <name type="scientific">Kolteria novifilia</name>
    <dbReference type="NCBI Taxonomy" id="2527975"/>
    <lineage>
        <taxon>Bacteria</taxon>
        <taxon>Pseudomonadati</taxon>
        <taxon>Planctomycetota</taxon>
        <taxon>Planctomycetia</taxon>
        <taxon>Kolteriales</taxon>
        <taxon>Kolteriaceae</taxon>
        <taxon>Kolteria</taxon>
    </lineage>
</organism>
<gene>
    <name evidence="8" type="ORF">Pan216_20570</name>
</gene>